<name>A0A3D8SY89_9EURO</name>
<comment type="caution">
    <text evidence="1">The sequence shown here is derived from an EMBL/GenBank/DDBJ whole genome shotgun (WGS) entry which is preliminary data.</text>
</comment>
<dbReference type="RefSeq" id="XP_026607692.1">
    <property type="nucleotide sequence ID" value="XM_026744529.1"/>
</dbReference>
<evidence type="ECO:0000313" key="1">
    <source>
        <dbReference type="EMBL" id="RDW90738.1"/>
    </source>
</evidence>
<dbReference type="GeneID" id="38112883"/>
<dbReference type="EMBL" id="PVWQ01000002">
    <property type="protein sequence ID" value="RDW90738.1"/>
    <property type="molecule type" value="Genomic_DNA"/>
</dbReference>
<proteinExistence type="predicted"/>
<dbReference type="AlphaFoldDB" id="A0A3D8SY89"/>
<dbReference type="Proteomes" id="UP000256690">
    <property type="component" value="Unassembled WGS sequence"/>
</dbReference>
<organism evidence="1 2">
    <name type="scientific">Aspergillus mulundensis</name>
    <dbReference type="NCBI Taxonomy" id="1810919"/>
    <lineage>
        <taxon>Eukaryota</taxon>
        <taxon>Fungi</taxon>
        <taxon>Dikarya</taxon>
        <taxon>Ascomycota</taxon>
        <taxon>Pezizomycotina</taxon>
        <taxon>Eurotiomycetes</taxon>
        <taxon>Eurotiomycetidae</taxon>
        <taxon>Eurotiales</taxon>
        <taxon>Aspergillaceae</taxon>
        <taxon>Aspergillus</taxon>
        <taxon>Aspergillus subgen. Nidulantes</taxon>
    </lineage>
</organism>
<accession>A0A3D8SY89</accession>
<dbReference type="STRING" id="1810919.A0A3D8SY89"/>
<reference evidence="1 2" key="1">
    <citation type="journal article" date="2018" name="IMA Fungus">
        <title>IMA Genome-F 9: Draft genome sequence of Annulohypoxylon stygium, Aspergillus mulundensis, Berkeleyomyces basicola (syn. Thielaviopsis basicola), Ceratocystis smalleyi, two Cercospora beticola strains, Coleophoma cylindrospora, Fusarium fracticaudum, Phialophora cf. hyalina, and Morchella septimelata.</title>
        <authorList>
            <person name="Wingfield B.D."/>
            <person name="Bills G.F."/>
            <person name="Dong Y."/>
            <person name="Huang W."/>
            <person name="Nel W.J."/>
            <person name="Swalarsk-Parry B.S."/>
            <person name="Vaghefi N."/>
            <person name="Wilken P.M."/>
            <person name="An Z."/>
            <person name="de Beer Z.W."/>
            <person name="De Vos L."/>
            <person name="Chen L."/>
            <person name="Duong T.A."/>
            <person name="Gao Y."/>
            <person name="Hammerbacher A."/>
            <person name="Kikkert J.R."/>
            <person name="Li Y."/>
            <person name="Li H."/>
            <person name="Li K."/>
            <person name="Li Q."/>
            <person name="Liu X."/>
            <person name="Ma X."/>
            <person name="Naidoo K."/>
            <person name="Pethybridge S.J."/>
            <person name="Sun J."/>
            <person name="Steenkamp E.T."/>
            <person name="van der Nest M.A."/>
            <person name="van Wyk S."/>
            <person name="Wingfield M.J."/>
            <person name="Xiong C."/>
            <person name="Yue Q."/>
            <person name="Zhang X."/>
        </authorList>
    </citation>
    <scope>NUCLEOTIDE SEQUENCE [LARGE SCALE GENOMIC DNA]</scope>
    <source>
        <strain evidence="1 2">DSM 5745</strain>
    </source>
</reference>
<protein>
    <submittedName>
        <fullName evidence="1">Uncharacterized protein</fullName>
    </submittedName>
</protein>
<evidence type="ECO:0000313" key="2">
    <source>
        <dbReference type="Proteomes" id="UP000256690"/>
    </source>
</evidence>
<sequence>MSSPATLSAKRSFGSLRSTMSALSKFKKRLAAIKEEWGPLMAAKESWDDEYNFPAGRRAGQRLSWYQRAW</sequence>
<keyword evidence="2" id="KW-1185">Reference proteome</keyword>
<dbReference type="OrthoDB" id="4425388at2759"/>
<gene>
    <name evidence="1" type="ORF">DSM5745_02513</name>
</gene>